<evidence type="ECO:0000313" key="2">
    <source>
        <dbReference type="EMBL" id="OKL43153.1"/>
    </source>
</evidence>
<name>A0A1U7JEI4_9HYPH</name>
<dbReference type="Proteomes" id="UP000185783">
    <property type="component" value="Unassembled WGS sequence"/>
</dbReference>
<evidence type="ECO:0000313" key="3">
    <source>
        <dbReference type="Proteomes" id="UP000185783"/>
    </source>
</evidence>
<evidence type="ECO:0000256" key="1">
    <source>
        <dbReference type="SAM" id="Phobius"/>
    </source>
</evidence>
<dbReference type="AlphaFoldDB" id="A0A1U7JEI4"/>
<keyword evidence="1" id="KW-0812">Transmembrane</keyword>
<dbReference type="Pfam" id="PF19495">
    <property type="entry name" value="DUF6030"/>
    <property type="match status" value="1"/>
</dbReference>
<keyword evidence="1" id="KW-1133">Transmembrane helix</keyword>
<proteinExistence type="predicted"/>
<gene>
    <name evidence="2" type="ORF">A3843_15680</name>
</gene>
<organism evidence="2 3">
    <name type="scientific">Pseudovibrio exalbescens</name>
    <dbReference type="NCBI Taxonomy" id="197461"/>
    <lineage>
        <taxon>Bacteria</taxon>
        <taxon>Pseudomonadati</taxon>
        <taxon>Pseudomonadota</taxon>
        <taxon>Alphaproteobacteria</taxon>
        <taxon>Hyphomicrobiales</taxon>
        <taxon>Stappiaceae</taxon>
        <taxon>Pseudovibrio</taxon>
    </lineage>
</organism>
<keyword evidence="3" id="KW-1185">Reference proteome</keyword>
<keyword evidence="1" id="KW-0472">Membrane</keyword>
<dbReference type="InterPro" id="IPR046071">
    <property type="entry name" value="DUF6030"/>
</dbReference>
<reference evidence="2 3" key="1">
    <citation type="submission" date="2016-03" db="EMBL/GenBank/DDBJ databases">
        <title>Genome sequence of Nesiotobacter sp. nov., a moderately halophilic alphaproteobacterium isolated from the Yellow Sea, China.</title>
        <authorList>
            <person name="Zhang G."/>
            <person name="Zhang R."/>
        </authorList>
    </citation>
    <scope>NUCLEOTIDE SEQUENCE [LARGE SCALE GENOMIC DNA]</scope>
    <source>
        <strain evidence="2 3">WB1-6</strain>
    </source>
</reference>
<feature type="transmembrane region" description="Helical" evidence="1">
    <location>
        <begin position="20"/>
        <end position="42"/>
    </location>
</feature>
<comment type="caution">
    <text evidence="2">The sequence shown here is derived from an EMBL/GenBank/DDBJ whole genome shotgun (WGS) entry which is preliminary data.</text>
</comment>
<dbReference type="EMBL" id="LVVZ01000022">
    <property type="protein sequence ID" value="OKL43153.1"/>
    <property type="molecule type" value="Genomic_DNA"/>
</dbReference>
<accession>A0A1U7JEI4</accession>
<protein>
    <submittedName>
        <fullName evidence="2">Uncharacterized protein</fullName>
    </submittedName>
</protein>
<sequence>MQWTRAPVKSGWPHIGLRFLAAMALAACVVAAYIAVIVPGAFETVWSNLHRSFSHAEVQPAGNTSPLSRLLQNRQLAQPQEFRRLLQPNPEEVCKRFGREGFENKGWRPVTLGSGYGCNSDALQINRAPVETRLEETGTSGSNNSAEVFFSARGQGAADLDLVRFQVTAHDERLIRLASQTVLVALNNVLSDLGTQIPKAAEQAFLSGEALDREFGQIHWRILVLPRPLKTTASTQEQERAPMQRHLILSPVGERYQRSPLFPKGL</sequence>